<keyword evidence="6 8" id="KW-0443">Lipid metabolism</keyword>
<dbReference type="EMBL" id="JACHJV010000001">
    <property type="protein sequence ID" value="MBB4927407.1"/>
    <property type="molecule type" value="Genomic_DNA"/>
</dbReference>
<feature type="domain" description="4'-phosphopantetheinyl transferase" evidence="10">
    <location>
        <begin position="28"/>
        <end position="142"/>
    </location>
</feature>
<dbReference type="GO" id="GO:0000287">
    <property type="term" value="F:magnesium ion binding"/>
    <property type="evidence" value="ECO:0007669"/>
    <property type="project" value="UniProtKB-UniRule"/>
</dbReference>
<evidence type="ECO:0000259" key="10">
    <source>
        <dbReference type="Pfam" id="PF01648"/>
    </source>
</evidence>
<dbReference type="Proteomes" id="UP000540506">
    <property type="component" value="Unassembled WGS sequence"/>
</dbReference>
<dbReference type="InterPro" id="IPR008278">
    <property type="entry name" value="4-PPantetheinyl_Trfase_dom"/>
</dbReference>
<comment type="similarity">
    <text evidence="8">Belongs to the P-Pant transferase superfamily. AcpS family.</text>
</comment>
<evidence type="ECO:0000256" key="4">
    <source>
        <dbReference type="ARBA" id="ARBA00022832"/>
    </source>
</evidence>
<keyword evidence="7 8" id="KW-0275">Fatty acid biosynthesis</keyword>
<evidence type="ECO:0000256" key="1">
    <source>
        <dbReference type="ARBA" id="ARBA00022516"/>
    </source>
</evidence>
<evidence type="ECO:0000256" key="2">
    <source>
        <dbReference type="ARBA" id="ARBA00022679"/>
    </source>
</evidence>
<dbReference type="Pfam" id="PF01648">
    <property type="entry name" value="ACPS"/>
    <property type="match status" value="1"/>
</dbReference>
<proteinExistence type="inferred from homology"/>
<comment type="cofactor">
    <cofactor evidence="8">
        <name>Mg(2+)</name>
        <dbReference type="ChEBI" id="CHEBI:18420"/>
    </cofactor>
</comment>
<evidence type="ECO:0000256" key="3">
    <source>
        <dbReference type="ARBA" id="ARBA00022723"/>
    </source>
</evidence>
<dbReference type="GO" id="GO:0005737">
    <property type="term" value="C:cytoplasm"/>
    <property type="evidence" value="ECO:0007669"/>
    <property type="project" value="UniProtKB-SubCell"/>
</dbReference>
<dbReference type="AlphaFoldDB" id="A0A7W7R8I0"/>
<dbReference type="InterPro" id="IPR004568">
    <property type="entry name" value="Ppantetheine-prot_Trfase_dom"/>
</dbReference>
<evidence type="ECO:0000313" key="12">
    <source>
        <dbReference type="Proteomes" id="UP000540506"/>
    </source>
</evidence>
<keyword evidence="1 8" id="KW-0444">Lipid biosynthesis</keyword>
<dbReference type="InterPro" id="IPR037143">
    <property type="entry name" value="4-PPantetheinyl_Trfase_dom_sf"/>
</dbReference>
<sequence length="149" mass="15288">MTRPQPTAAGGGDGSGQGGSGGVGIRTGTDIVPTSRVNSLVRESGERFLETLLTAGEIEDCTTDRGISLDAVAARLAAKEAVFKTLHAPRSSLPWLSIEVRRTSGGWPEVELHGVARTLALEAGVAELSVSISHDGGFAIAVAVAAVRQ</sequence>
<comment type="function">
    <text evidence="8">Transfers the 4'-phosphopantetheine moiety from coenzyme A to a Ser of acyl-carrier-protein.</text>
</comment>
<comment type="subcellular location">
    <subcellularLocation>
        <location evidence="8">Cytoplasm</location>
    </subcellularLocation>
</comment>
<reference evidence="11 12" key="1">
    <citation type="submission" date="2020-08" db="EMBL/GenBank/DDBJ databases">
        <title>Sequencing the genomes of 1000 actinobacteria strains.</title>
        <authorList>
            <person name="Klenk H.-P."/>
        </authorList>
    </citation>
    <scope>NUCLEOTIDE SEQUENCE [LARGE SCALE GENOMIC DNA]</scope>
    <source>
        <strain evidence="11 12">DSM 41654</strain>
    </source>
</reference>
<dbReference type="Gene3D" id="3.90.470.20">
    <property type="entry name" value="4'-phosphopantetheinyl transferase domain"/>
    <property type="match status" value="1"/>
</dbReference>
<dbReference type="EC" id="2.7.8.7" evidence="8"/>
<evidence type="ECO:0000256" key="9">
    <source>
        <dbReference type="SAM" id="MobiDB-lite"/>
    </source>
</evidence>
<dbReference type="SUPFAM" id="SSF56214">
    <property type="entry name" value="4'-phosphopantetheinyl transferase"/>
    <property type="match status" value="1"/>
</dbReference>
<dbReference type="InterPro" id="IPR002582">
    <property type="entry name" value="ACPS"/>
</dbReference>
<dbReference type="RefSeq" id="WP_312897483.1">
    <property type="nucleotide sequence ID" value="NZ_JACHJV010000001.1"/>
</dbReference>
<dbReference type="GO" id="GO:0006633">
    <property type="term" value="P:fatty acid biosynthetic process"/>
    <property type="evidence" value="ECO:0007669"/>
    <property type="project" value="UniProtKB-UniRule"/>
</dbReference>
<dbReference type="HAMAP" id="MF_00101">
    <property type="entry name" value="AcpS"/>
    <property type="match status" value="1"/>
</dbReference>
<keyword evidence="12" id="KW-1185">Reference proteome</keyword>
<organism evidence="11 12">
    <name type="scientific">Kitasatospora kifunensis</name>
    <name type="common">Streptomyces kifunensis</name>
    <dbReference type="NCBI Taxonomy" id="58351"/>
    <lineage>
        <taxon>Bacteria</taxon>
        <taxon>Bacillati</taxon>
        <taxon>Actinomycetota</taxon>
        <taxon>Actinomycetes</taxon>
        <taxon>Kitasatosporales</taxon>
        <taxon>Streptomycetaceae</taxon>
        <taxon>Kitasatospora</taxon>
    </lineage>
</organism>
<evidence type="ECO:0000256" key="6">
    <source>
        <dbReference type="ARBA" id="ARBA00023098"/>
    </source>
</evidence>
<feature type="compositionally biased region" description="Gly residues" evidence="9">
    <location>
        <begin position="9"/>
        <end position="25"/>
    </location>
</feature>
<comment type="caution">
    <text evidence="11">The sequence shown here is derived from an EMBL/GenBank/DDBJ whole genome shotgun (WGS) entry which is preliminary data.</text>
</comment>
<keyword evidence="4 8" id="KW-0276">Fatty acid metabolism</keyword>
<dbReference type="NCBIfam" id="TIGR00516">
    <property type="entry name" value="acpS"/>
    <property type="match status" value="1"/>
</dbReference>
<protein>
    <recommendedName>
        <fullName evidence="8">Holo-[acyl-carrier-protein] synthase</fullName>
        <shortName evidence="8">Holo-ACP synthase</shortName>
        <ecNumber evidence="8">2.7.8.7</ecNumber>
    </recommendedName>
    <alternativeName>
        <fullName evidence="8">4'-phosphopantetheinyl transferase AcpS</fullName>
    </alternativeName>
</protein>
<dbReference type="GO" id="GO:0008897">
    <property type="term" value="F:holo-[acyl-carrier-protein] synthase activity"/>
    <property type="evidence" value="ECO:0007669"/>
    <property type="project" value="UniProtKB-UniRule"/>
</dbReference>
<dbReference type="NCBIfam" id="TIGR00556">
    <property type="entry name" value="pantethn_trn"/>
    <property type="match status" value="1"/>
</dbReference>
<evidence type="ECO:0000256" key="8">
    <source>
        <dbReference type="HAMAP-Rule" id="MF_00101"/>
    </source>
</evidence>
<name>A0A7W7R8I0_KITKI</name>
<feature type="region of interest" description="Disordered" evidence="9">
    <location>
        <begin position="1"/>
        <end position="30"/>
    </location>
</feature>
<accession>A0A7W7R8I0</accession>
<gene>
    <name evidence="8" type="primary">acpS</name>
    <name evidence="11" type="ORF">FHR34_006400</name>
</gene>
<evidence type="ECO:0000256" key="7">
    <source>
        <dbReference type="ARBA" id="ARBA00023160"/>
    </source>
</evidence>
<evidence type="ECO:0000256" key="5">
    <source>
        <dbReference type="ARBA" id="ARBA00022842"/>
    </source>
</evidence>
<keyword evidence="8" id="KW-0963">Cytoplasm</keyword>
<keyword evidence="3 8" id="KW-0479">Metal-binding</keyword>
<feature type="binding site" evidence="8">
    <location>
        <position position="30"/>
    </location>
    <ligand>
        <name>Mg(2+)</name>
        <dbReference type="ChEBI" id="CHEBI:18420"/>
    </ligand>
</feature>
<feature type="binding site" evidence="8">
    <location>
        <position position="80"/>
    </location>
    <ligand>
        <name>Mg(2+)</name>
        <dbReference type="ChEBI" id="CHEBI:18420"/>
    </ligand>
</feature>
<keyword evidence="2 8" id="KW-0808">Transferase</keyword>
<evidence type="ECO:0000313" key="11">
    <source>
        <dbReference type="EMBL" id="MBB4927407.1"/>
    </source>
</evidence>
<keyword evidence="5 8" id="KW-0460">Magnesium</keyword>
<comment type="catalytic activity">
    <reaction evidence="8">
        <text>apo-[ACP] + CoA = holo-[ACP] + adenosine 3',5'-bisphosphate + H(+)</text>
        <dbReference type="Rhea" id="RHEA:12068"/>
        <dbReference type="Rhea" id="RHEA-COMP:9685"/>
        <dbReference type="Rhea" id="RHEA-COMP:9690"/>
        <dbReference type="ChEBI" id="CHEBI:15378"/>
        <dbReference type="ChEBI" id="CHEBI:29999"/>
        <dbReference type="ChEBI" id="CHEBI:57287"/>
        <dbReference type="ChEBI" id="CHEBI:58343"/>
        <dbReference type="ChEBI" id="CHEBI:64479"/>
        <dbReference type="EC" id="2.7.8.7"/>
    </reaction>
</comment>